<protein>
    <submittedName>
        <fullName evidence="1">Uncharacterized protein</fullName>
    </submittedName>
</protein>
<dbReference type="Proteomes" id="UP001589559">
    <property type="component" value="Unassembled WGS sequence"/>
</dbReference>
<evidence type="ECO:0000313" key="1">
    <source>
        <dbReference type="EMBL" id="MFB9813512.1"/>
    </source>
</evidence>
<name>A0ACC6VR18_9EURY</name>
<proteinExistence type="predicted"/>
<keyword evidence="2" id="KW-1185">Reference proteome</keyword>
<organism evidence="1 2">
    <name type="scientific">Haloarcula sebkhae</name>
    <dbReference type="NCBI Taxonomy" id="932660"/>
    <lineage>
        <taxon>Archaea</taxon>
        <taxon>Methanobacteriati</taxon>
        <taxon>Methanobacteriota</taxon>
        <taxon>Stenosarchaea group</taxon>
        <taxon>Halobacteria</taxon>
        <taxon>Halobacteriales</taxon>
        <taxon>Haloarculaceae</taxon>
        <taxon>Haloarcula</taxon>
    </lineage>
</organism>
<gene>
    <name evidence="1" type="ORF">ACFFN7_19340</name>
</gene>
<evidence type="ECO:0000313" key="2">
    <source>
        <dbReference type="Proteomes" id="UP001589559"/>
    </source>
</evidence>
<dbReference type="EMBL" id="JBHMAK010000014">
    <property type="protein sequence ID" value="MFB9813512.1"/>
    <property type="molecule type" value="Genomic_DNA"/>
</dbReference>
<sequence length="522" mass="56017">MSWIARTSALLFIFLIVTSVASSATTGQIQSRSQGTVAEAEIHEEVGDIVKIPIRVPPYDTTTLNISGEQYSAEVTATDQDGDGQIQLRVNTFETQTSGNPSGYSVASSDHLREVSQRGHNGLTKGEYAISVDGNTSKSTLSLKQGTFQPGQLHTLPNDRKINKSNIMNDRSPVPSQIAHDDILIAEFEAEGIMGVGRFDNPPGNNGIVAADSAVGAQTTHTVQVQGTDANTSFRKVRINYDNAAGETPAGLVKLNITHAGIDSDQDGQIDRSFKPSIINVKTNSEGIIEITSSGQQTVSKSETIILQYEDVTNPSRPGTYPATVMLGSDKIDTTVEYGPAATGNLGNGLNVNANTTSLDGFVAPLPFKYFTSPANDRLYVAMDTGGLDNMTGESISLTLSQFESGESISTKRSVTNASLVEPTANVMIANDRWQADSEPLQITGTTTLAPNSNIWIRVRSAGDVPSPWIYHYTTSVRPNRTFEIDITENRIGTNETVYVRPVTRSGPIGSEEPVRVINATD</sequence>
<reference evidence="1" key="1">
    <citation type="submission" date="2024-09" db="EMBL/GenBank/DDBJ databases">
        <authorList>
            <person name="Sun Q."/>
            <person name="Mori K."/>
        </authorList>
    </citation>
    <scope>NUCLEOTIDE SEQUENCE</scope>
    <source>
        <strain evidence="1">JCM 19018</strain>
    </source>
</reference>
<comment type="caution">
    <text evidence="1">The sequence shown here is derived from an EMBL/GenBank/DDBJ whole genome shotgun (WGS) entry which is preliminary data.</text>
</comment>
<accession>A0ACC6VR18</accession>